<organism evidence="1">
    <name type="scientific">Sylvanvirus sp</name>
    <dbReference type="NCBI Taxonomy" id="2487774"/>
    <lineage>
        <taxon>Viruses</taxon>
    </lineage>
</organism>
<proteinExistence type="predicted"/>
<name>A0A3G5AJ27_9VIRU</name>
<reference evidence="1" key="1">
    <citation type="submission" date="2018-10" db="EMBL/GenBank/DDBJ databases">
        <title>Hidden diversity of soil giant viruses.</title>
        <authorList>
            <person name="Schulz F."/>
            <person name="Alteio L."/>
            <person name="Goudeau D."/>
            <person name="Ryan E.M."/>
            <person name="Malmstrom R.R."/>
            <person name="Blanchard J."/>
            <person name="Woyke T."/>
        </authorList>
    </citation>
    <scope>NUCLEOTIDE SEQUENCE</scope>
    <source>
        <strain evidence="1">SYV1</strain>
    </source>
</reference>
<evidence type="ECO:0000313" key="1">
    <source>
        <dbReference type="EMBL" id="AYV87222.1"/>
    </source>
</evidence>
<protein>
    <submittedName>
        <fullName evidence="1">Uncharacterized protein</fullName>
    </submittedName>
</protein>
<sequence>MSSIPPSSRLTPSQVKQNREILSYLRYLSDLMLDGNMEARDKLYSVMPMLIAYLDEEARGNKQDI</sequence>
<dbReference type="EMBL" id="MK072544">
    <property type="protein sequence ID" value="AYV87222.1"/>
    <property type="molecule type" value="Genomic_DNA"/>
</dbReference>
<accession>A0A3G5AJ27</accession>
<feature type="non-terminal residue" evidence="1">
    <location>
        <position position="65"/>
    </location>
</feature>
<gene>
    <name evidence="1" type="ORF">Sylvanvirus38_1</name>
</gene>